<feature type="transmembrane region" description="Helical" evidence="1">
    <location>
        <begin position="35"/>
        <end position="54"/>
    </location>
</feature>
<keyword evidence="1" id="KW-0812">Transmembrane</keyword>
<evidence type="ECO:0000313" key="2">
    <source>
        <dbReference type="EMBL" id="SDJ39861.1"/>
    </source>
</evidence>
<dbReference type="STRING" id="417292.SAMN05421806_101218"/>
<sequence length="57" mass="5818">MMGILIGVLIAFVGTPLVRLGAGLLFSAKDNGASLLLLFCAPLLTFGLGAWIALSSL</sequence>
<reference evidence="2 3" key="1">
    <citation type="submission" date="2016-10" db="EMBL/GenBank/DDBJ databases">
        <authorList>
            <person name="de Groot N.N."/>
        </authorList>
    </citation>
    <scope>NUCLEOTIDE SEQUENCE [LARGE SCALE GENOMIC DNA]</scope>
    <source>
        <strain evidence="2 3">CGMCC 4.5727</strain>
    </source>
</reference>
<evidence type="ECO:0000256" key="1">
    <source>
        <dbReference type="SAM" id="Phobius"/>
    </source>
</evidence>
<proteinExistence type="predicted"/>
<dbReference type="Proteomes" id="UP000199155">
    <property type="component" value="Unassembled WGS sequence"/>
</dbReference>
<protein>
    <submittedName>
        <fullName evidence="2">Uncharacterized protein</fullName>
    </submittedName>
</protein>
<accession>A0A1G8TEB3</accession>
<organism evidence="2 3">
    <name type="scientific">Streptomyces indicus</name>
    <dbReference type="NCBI Taxonomy" id="417292"/>
    <lineage>
        <taxon>Bacteria</taxon>
        <taxon>Bacillati</taxon>
        <taxon>Actinomycetota</taxon>
        <taxon>Actinomycetes</taxon>
        <taxon>Kitasatosporales</taxon>
        <taxon>Streptomycetaceae</taxon>
        <taxon>Streptomyces</taxon>
    </lineage>
</organism>
<dbReference type="RefSeq" id="WP_176953588.1">
    <property type="nucleotide sequence ID" value="NZ_FNFF01000001.1"/>
</dbReference>
<dbReference type="AlphaFoldDB" id="A0A1G8TEB3"/>
<keyword evidence="1" id="KW-1133">Transmembrane helix</keyword>
<dbReference type="EMBL" id="FNFF01000001">
    <property type="protein sequence ID" value="SDJ39861.1"/>
    <property type="molecule type" value="Genomic_DNA"/>
</dbReference>
<evidence type="ECO:0000313" key="3">
    <source>
        <dbReference type="Proteomes" id="UP000199155"/>
    </source>
</evidence>
<keyword evidence="1" id="KW-0472">Membrane</keyword>
<keyword evidence="3" id="KW-1185">Reference proteome</keyword>
<gene>
    <name evidence="2" type="ORF">SAMN05421806_101218</name>
</gene>
<name>A0A1G8TEB3_9ACTN</name>